<comment type="caution">
    <text evidence="6">The sequence shown here is derived from an EMBL/GenBank/DDBJ whole genome shotgun (WGS) entry which is preliminary data.</text>
</comment>
<evidence type="ECO:0000313" key="7">
    <source>
        <dbReference type="Proteomes" id="UP000253061"/>
    </source>
</evidence>
<feature type="domain" description="HTH lysR-type" evidence="5">
    <location>
        <begin position="5"/>
        <end position="62"/>
    </location>
</feature>
<dbReference type="InterPro" id="IPR000847">
    <property type="entry name" value="LysR_HTH_N"/>
</dbReference>
<dbReference type="GO" id="GO:0043565">
    <property type="term" value="F:sequence-specific DNA binding"/>
    <property type="evidence" value="ECO:0007669"/>
    <property type="project" value="TreeGrafter"/>
</dbReference>
<evidence type="ECO:0000256" key="1">
    <source>
        <dbReference type="ARBA" id="ARBA00009437"/>
    </source>
</evidence>
<dbReference type="InterPro" id="IPR005119">
    <property type="entry name" value="LysR_subst-bd"/>
</dbReference>
<dbReference type="EMBL" id="JPWB01000001">
    <property type="protein sequence ID" value="RCK25630.1"/>
    <property type="molecule type" value="Genomic_DNA"/>
</dbReference>
<evidence type="ECO:0000256" key="3">
    <source>
        <dbReference type="ARBA" id="ARBA00023125"/>
    </source>
</evidence>
<comment type="similarity">
    <text evidence="1">Belongs to the LysR transcriptional regulatory family.</text>
</comment>
<dbReference type="GO" id="GO:0006351">
    <property type="term" value="P:DNA-templated transcription"/>
    <property type="evidence" value="ECO:0007669"/>
    <property type="project" value="TreeGrafter"/>
</dbReference>
<dbReference type="PROSITE" id="PS50931">
    <property type="entry name" value="HTH_LYSR"/>
    <property type="match status" value="1"/>
</dbReference>
<dbReference type="PANTHER" id="PTHR30537">
    <property type="entry name" value="HTH-TYPE TRANSCRIPTIONAL REGULATOR"/>
    <property type="match status" value="1"/>
</dbReference>
<dbReference type="PANTHER" id="PTHR30537:SF79">
    <property type="entry name" value="TRANSCRIPTIONAL REGULATOR-RELATED"/>
    <property type="match status" value="1"/>
</dbReference>
<keyword evidence="4" id="KW-0804">Transcription</keyword>
<dbReference type="InterPro" id="IPR058163">
    <property type="entry name" value="LysR-type_TF_proteobact-type"/>
</dbReference>
<dbReference type="GO" id="GO:0003700">
    <property type="term" value="F:DNA-binding transcription factor activity"/>
    <property type="evidence" value="ECO:0007669"/>
    <property type="project" value="InterPro"/>
</dbReference>
<sequence>MKDIPPLSHIPAFEAAARFESFVRAAKALGITSTAVSQHVRALEDWLGTSLFIRKARGVQLTRQGQQFASSCHIAIREIKDAAARVSPQKTKRKVSLACQPSVVSLWLTNRLPDFMERYPEVQVSIVYPFGATTPEEVGADLLIRHGKTPEQSAEKLLSAATRPTCAKSYLEKTGPFASPDALMGARLLHDETEDAWRSWFRKHGLELSGDSAPVFGDFNLLISSIQAGHGIGLCPTSLIENDISTGNLVVLSEDAADTDKYYWLIGAHTLSSDAELMRQWLRDQVPA</sequence>
<dbReference type="FunFam" id="1.10.10.10:FF:000001">
    <property type="entry name" value="LysR family transcriptional regulator"/>
    <property type="match status" value="1"/>
</dbReference>
<dbReference type="Pfam" id="PF03466">
    <property type="entry name" value="LysR_substrate"/>
    <property type="match status" value="1"/>
</dbReference>
<dbReference type="PRINTS" id="PR00039">
    <property type="entry name" value="HTHLYSR"/>
</dbReference>
<gene>
    <name evidence="6" type="ORF">TH6_03220</name>
</gene>
<dbReference type="InterPro" id="IPR036390">
    <property type="entry name" value="WH_DNA-bd_sf"/>
</dbReference>
<name>A0A367VN16_9PROT</name>
<dbReference type="Pfam" id="PF00126">
    <property type="entry name" value="HTH_1"/>
    <property type="match status" value="1"/>
</dbReference>
<keyword evidence="2" id="KW-0805">Transcription regulation</keyword>
<dbReference type="RefSeq" id="WP_062956304.1">
    <property type="nucleotide sequence ID" value="NZ_JPWB01000001.1"/>
</dbReference>
<accession>A0A367VN16</accession>
<keyword evidence="3" id="KW-0238">DNA-binding</keyword>
<dbReference type="SUPFAM" id="SSF53850">
    <property type="entry name" value="Periplasmic binding protein-like II"/>
    <property type="match status" value="1"/>
</dbReference>
<dbReference type="Gene3D" id="3.40.190.10">
    <property type="entry name" value="Periplasmic binding protein-like II"/>
    <property type="match status" value="2"/>
</dbReference>
<dbReference type="Proteomes" id="UP000253061">
    <property type="component" value="Unassembled WGS sequence"/>
</dbReference>
<evidence type="ECO:0000259" key="5">
    <source>
        <dbReference type="PROSITE" id="PS50931"/>
    </source>
</evidence>
<proteinExistence type="inferred from homology"/>
<organism evidence="6 7">
    <name type="scientific">Thalassospira profundimaris</name>
    <dbReference type="NCBI Taxonomy" id="502049"/>
    <lineage>
        <taxon>Bacteria</taxon>
        <taxon>Pseudomonadati</taxon>
        <taxon>Pseudomonadota</taxon>
        <taxon>Alphaproteobacteria</taxon>
        <taxon>Rhodospirillales</taxon>
        <taxon>Thalassospiraceae</taxon>
        <taxon>Thalassospira</taxon>
    </lineage>
</organism>
<dbReference type="Gene3D" id="1.10.10.10">
    <property type="entry name" value="Winged helix-like DNA-binding domain superfamily/Winged helix DNA-binding domain"/>
    <property type="match status" value="1"/>
</dbReference>
<dbReference type="SUPFAM" id="SSF46785">
    <property type="entry name" value="Winged helix' DNA-binding domain"/>
    <property type="match status" value="1"/>
</dbReference>
<dbReference type="InterPro" id="IPR036388">
    <property type="entry name" value="WH-like_DNA-bd_sf"/>
</dbReference>
<evidence type="ECO:0000256" key="2">
    <source>
        <dbReference type="ARBA" id="ARBA00023015"/>
    </source>
</evidence>
<protein>
    <submittedName>
        <fullName evidence="6">Transcriptional regulator</fullName>
    </submittedName>
</protein>
<reference evidence="6 7" key="1">
    <citation type="submission" date="2014-07" db="EMBL/GenBank/DDBJ databases">
        <title>Draft genome sequence of Thalassospira profundimaris R8-17.</title>
        <authorList>
            <person name="Lai Q."/>
            <person name="Shao Z."/>
        </authorList>
    </citation>
    <scope>NUCLEOTIDE SEQUENCE [LARGE SCALE GENOMIC DNA]</scope>
    <source>
        <strain evidence="6 7">R8-17</strain>
    </source>
</reference>
<evidence type="ECO:0000256" key="4">
    <source>
        <dbReference type="ARBA" id="ARBA00023163"/>
    </source>
</evidence>
<evidence type="ECO:0000313" key="6">
    <source>
        <dbReference type="EMBL" id="RCK25630.1"/>
    </source>
</evidence>
<dbReference type="AlphaFoldDB" id="A0A367VN16"/>